<comment type="cofactor">
    <cofactor evidence="3">
        <name>FAD</name>
        <dbReference type="ChEBI" id="CHEBI:57692"/>
    </cofactor>
</comment>
<evidence type="ECO:0000313" key="6">
    <source>
        <dbReference type="Proteomes" id="UP000192610"/>
    </source>
</evidence>
<dbReference type="InterPro" id="IPR005982">
    <property type="entry name" value="Thioredox_Rdtase"/>
</dbReference>
<dbReference type="Gene3D" id="3.50.50.60">
    <property type="entry name" value="FAD/NAD(P)-binding domain"/>
    <property type="match status" value="2"/>
</dbReference>
<evidence type="ECO:0000256" key="3">
    <source>
        <dbReference type="RuleBase" id="RU003880"/>
    </source>
</evidence>
<keyword evidence="6" id="KW-1185">Reference proteome</keyword>
<accession>A0A1V9E3N9</accession>
<keyword evidence="1 3" id="KW-0285">Flavoprotein</keyword>
<sequence length="317" mass="34207">MNVDLNTRERVPCLIIGAGPGGYTAAIYVARANLKPVLYQGVLPGGQISTTTTVENYPGYPSGILGPRLMEDFALQAANMGAELRNGTISKVDITRRPFLVQIDEETWVEADALILATGALPKWLGIENEDRLHGNGVSACGICDGFFFKNQDVAIVGAGDTACEEAIYLSRICSKVYMLVRKNYMKASQVMQDRVKAVPNIEILYNTEPLKVIGENKVEGVHIRNTKSNTENVLTVKAFFVAIGHIPNSNLFTGQLSIDHEGYVITKPNSTKTSVEGVFACGDVQDRTFRQAVVAAGSGAMAAMEAIQYLNAGISV</sequence>
<dbReference type="RefSeq" id="WP_081203722.1">
    <property type="nucleotide sequence ID" value="NZ_FOCZ01000007.1"/>
</dbReference>
<comment type="caution">
    <text evidence="5">The sequence shown here is derived from an EMBL/GenBank/DDBJ whole genome shotgun (WGS) entry which is preliminary data.</text>
</comment>
<dbReference type="Proteomes" id="UP000192610">
    <property type="component" value="Unassembled WGS sequence"/>
</dbReference>
<dbReference type="EC" id="1.8.1.9" evidence="3"/>
<dbReference type="EMBL" id="LVXG01000067">
    <property type="protein sequence ID" value="OQP40747.1"/>
    <property type="molecule type" value="Genomic_DNA"/>
</dbReference>
<dbReference type="STRING" id="354355.SAMN05660816_04237"/>
<dbReference type="GO" id="GO:0019430">
    <property type="term" value="P:removal of superoxide radicals"/>
    <property type="evidence" value="ECO:0007669"/>
    <property type="project" value="UniProtKB-UniRule"/>
</dbReference>
<keyword evidence="3" id="KW-0274">FAD</keyword>
<dbReference type="OrthoDB" id="9806179at2"/>
<proteinExistence type="inferred from homology"/>
<comment type="subunit">
    <text evidence="3">Homodimer.</text>
</comment>
<dbReference type="InterPro" id="IPR036188">
    <property type="entry name" value="FAD/NAD-bd_sf"/>
</dbReference>
<evidence type="ECO:0000256" key="1">
    <source>
        <dbReference type="ARBA" id="ARBA00022630"/>
    </source>
</evidence>
<comment type="catalytic activity">
    <reaction evidence="3">
        <text>[thioredoxin]-dithiol + NADP(+) = [thioredoxin]-disulfide + NADPH + H(+)</text>
        <dbReference type="Rhea" id="RHEA:20345"/>
        <dbReference type="Rhea" id="RHEA-COMP:10698"/>
        <dbReference type="Rhea" id="RHEA-COMP:10700"/>
        <dbReference type="ChEBI" id="CHEBI:15378"/>
        <dbReference type="ChEBI" id="CHEBI:29950"/>
        <dbReference type="ChEBI" id="CHEBI:50058"/>
        <dbReference type="ChEBI" id="CHEBI:57783"/>
        <dbReference type="ChEBI" id="CHEBI:58349"/>
        <dbReference type="EC" id="1.8.1.9"/>
    </reaction>
</comment>
<protein>
    <recommendedName>
        <fullName evidence="3">Thioredoxin reductase</fullName>
        <ecNumber evidence="3">1.8.1.9</ecNumber>
    </recommendedName>
</protein>
<reference evidence="6" key="1">
    <citation type="submission" date="2016-04" db="EMBL/GenBank/DDBJ databases">
        <authorList>
            <person name="Chen L."/>
            <person name="Zhuang W."/>
            <person name="Wang G."/>
        </authorList>
    </citation>
    <scope>NUCLEOTIDE SEQUENCE [LARGE SCALE GENOMIC DNA]</scope>
    <source>
        <strain evidence="6">17621</strain>
    </source>
</reference>
<keyword evidence="3" id="KW-0676">Redox-active center</keyword>
<feature type="domain" description="FAD/NAD(P)-binding" evidence="4">
    <location>
        <begin position="13"/>
        <end position="300"/>
    </location>
</feature>
<dbReference type="SUPFAM" id="SSF51905">
    <property type="entry name" value="FAD/NAD(P)-binding domain"/>
    <property type="match status" value="1"/>
</dbReference>
<dbReference type="AlphaFoldDB" id="A0A1V9E3N9"/>
<dbReference type="NCBIfam" id="TIGR01292">
    <property type="entry name" value="TRX_reduct"/>
    <property type="match status" value="1"/>
</dbReference>
<dbReference type="InterPro" id="IPR050097">
    <property type="entry name" value="Ferredoxin-NADP_redctase_2"/>
</dbReference>
<dbReference type="Pfam" id="PF07992">
    <property type="entry name" value="Pyr_redox_2"/>
    <property type="match status" value="1"/>
</dbReference>
<organism evidence="5 6">
    <name type="scientific">Niastella yeongjuensis</name>
    <dbReference type="NCBI Taxonomy" id="354355"/>
    <lineage>
        <taxon>Bacteria</taxon>
        <taxon>Pseudomonadati</taxon>
        <taxon>Bacteroidota</taxon>
        <taxon>Chitinophagia</taxon>
        <taxon>Chitinophagales</taxon>
        <taxon>Chitinophagaceae</taxon>
        <taxon>Niastella</taxon>
    </lineage>
</organism>
<comment type="similarity">
    <text evidence="3">Belongs to the class-II pyridine nucleotide-disulfide oxidoreductase family.</text>
</comment>
<evidence type="ECO:0000256" key="2">
    <source>
        <dbReference type="ARBA" id="ARBA00023002"/>
    </source>
</evidence>
<evidence type="ECO:0000313" key="5">
    <source>
        <dbReference type="EMBL" id="OQP40747.1"/>
    </source>
</evidence>
<dbReference type="InterPro" id="IPR023753">
    <property type="entry name" value="FAD/NAD-binding_dom"/>
</dbReference>
<keyword evidence="2 3" id="KW-0560">Oxidoreductase</keyword>
<dbReference type="PANTHER" id="PTHR48105">
    <property type="entry name" value="THIOREDOXIN REDUCTASE 1-RELATED-RELATED"/>
    <property type="match status" value="1"/>
</dbReference>
<gene>
    <name evidence="5" type="ORF">A4H97_14095</name>
</gene>
<dbReference type="PRINTS" id="PR00469">
    <property type="entry name" value="PNDRDTASEII"/>
</dbReference>
<dbReference type="PRINTS" id="PR00368">
    <property type="entry name" value="FADPNR"/>
</dbReference>
<dbReference type="GO" id="GO:0005737">
    <property type="term" value="C:cytoplasm"/>
    <property type="evidence" value="ECO:0007669"/>
    <property type="project" value="InterPro"/>
</dbReference>
<evidence type="ECO:0000259" key="4">
    <source>
        <dbReference type="Pfam" id="PF07992"/>
    </source>
</evidence>
<dbReference type="GO" id="GO:0004791">
    <property type="term" value="F:thioredoxin-disulfide reductase (NADPH) activity"/>
    <property type="evidence" value="ECO:0007669"/>
    <property type="project" value="UniProtKB-UniRule"/>
</dbReference>
<name>A0A1V9E3N9_9BACT</name>